<dbReference type="PROSITE" id="PS50943">
    <property type="entry name" value="HTH_CROC1"/>
    <property type="match status" value="1"/>
</dbReference>
<accession>R2QYJ5</accession>
<reference evidence="5 7" key="2">
    <citation type="submission" date="2013-03" db="EMBL/GenBank/DDBJ databases">
        <title>The Genome Sequence of Enterococcus malodoratus ATCC_43197 (PacBio/Illumina hybrid assembly).</title>
        <authorList>
            <consortium name="The Broad Institute Genomics Platform"/>
            <consortium name="The Broad Institute Genome Sequencing Center for Infectious Disease"/>
            <person name="Earl A."/>
            <person name="Russ C."/>
            <person name="Gilmore M."/>
            <person name="Surin D."/>
            <person name="Walker B."/>
            <person name="Young S."/>
            <person name="Zeng Q."/>
            <person name="Gargeya S."/>
            <person name="Fitzgerald M."/>
            <person name="Haas B."/>
            <person name="Abouelleil A."/>
            <person name="Allen A.W."/>
            <person name="Alvarado L."/>
            <person name="Arachchi H.M."/>
            <person name="Berlin A.M."/>
            <person name="Chapman S.B."/>
            <person name="Gainer-Dewar J."/>
            <person name="Goldberg J."/>
            <person name="Griggs A."/>
            <person name="Gujja S."/>
            <person name="Hansen M."/>
            <person name="Howarth C."/>
            <person name="Imamovic A."/>
            <person name="Ireland A."/>
            <person name="Larimer J."/>
            <person name="McCowan C."/>
            <person name="Murphy C."/>
            <person name="Pearson M."/>
            <person name="Poon T.W."/>
            <person name="Priest M."/>
            <person name="Roberts A."/>
            <person name="Saif S."/>
            <person name="Shea T."/>
            <person name="Sisk P."/>
            <person name="Sykes S."/>
            <person name="Wortman J."/>
            <person name="Nusbaum C."/>
            <person name="Birren B."/>
        </authorList>
    </citation>
    <scope>NUCLEOTIDE SEQUENCE [LARGE SCALE GENOMIC DNA]</scope>
    <source>
        <strain evidence="5 7">ATCC 43197</strain>
    </source>
</reference>
<dbReference type="eggNOG" id="COG1476">
    <property type="taxonomic scope" value="Bacteria"/>
</dbReference>
<sequence length="380" mass="43147">MITTKEIRIAENIARKRKEKGVTQEELASFMGVSKASVSKWETGKSYPDVHFLPQLAAYFNISLDDLMGYEPQLTDEEIRALYTKLIDEFAAKPLDEVLERCRVIAKKYYACSSLLYQIAILLLNYAPEAEDDVQRNTIIAKAKALFVRVKELSENIELRRLALQSEALCEMMCDNPQNIVALLEKENRHEPQPSIGTLLSQAHQMLGNQLEAKIISQGSVFDAVITLFYEITSHLSICSDDAEEFEAICQRTLVLEDIFKVRFLFPLPVLSFYMTVALGYLNLGSTDKTLTMLENYTLLASEPIFPLGIESDDFFPLIKEARERQMSGSSIIMPVLPRDERAMKREIVSAVLENPVFSVLSDLPRYELLADKLNVLLRD</sequence>
<dbReference type="Gene3D" id="1.10.260.40">
    <property type="entry name" value="lambda repressor-like DNA-binding domains"/>
    <property type="match status" value="1"/>
</dbReference>
<dbReference type="Proteomes" id="UP000013783">
    <property type="component" value="Unassembled WGS sequence"/>
</dbReference>
<dbReference type="PANTHER" id="PTHR46558:SF11">
    <property type="entry name" value="HTH-TYPE TRANSCRIPTIONAL REGULATOR XRE"/>
    <property type="match status" value="1"/>
</dbReference>
<organism evidence="4 6">
    <name type="scientific">Enterococcus malodoratus ATCC 43197</name>
    <dbReference type="NCBI Taxonomy" id="1158601"/>
    <lineage>
        <taxon>Bacteria</taxon>
        <taxon>Bacillati</taxon>
        <taxon>Bacillota</taxon>
        <taxon>Bacilli</taxon>
        <taxon>Lactobacillales</taxon>
        <taxon>Enterococcaceae</taxon>
        <taxon>Enterococcus</taxon>
    </lineage>
</organism>
<dbReference type="CDD" id="cd00093">
    <property type="entry name" value="HTH_XRE"/>
    <property type="match status" value="1"/>
</dbReference>
<keyword evidence="2" id="KW-0812">Transmembrane</keyword>
<dbReference type="Pfam" id="PF01381">
    <property type="entry name" value="HTH_3"/>
    <property type="match status" value="1"/>
</dbReference>
<dbReference type="RefSeq" id="WP_010742383.1">
    <property type="nucleotide sequence ID" value="NZ_KB946251.1"/>
</dbReference>
<evidence type="ECO:0000259" key="3">
    <source>
        <dbReference type="PROSITE" id="PS50943"/>
    </source>
</evidence>
<reference evidence="4 6" key="1">
    <citation type="submission" date="2013-02" db="EMBL/GenBank/DDBJ databases">
        <title>The Genome Sequence of Enterococcus malodoratus ATCC_43197.</title>
        <authorList>
            <consortium name="The Broad Institute Genome Sequencing Platform"/>
            <consortium name="The Broad Institute Genome Sequencing Center for Infectious Disease"/>
            <person name="Earl A.M."/>
            <person name="Gilmore M.S."/>
            <person name="Lebreton F."/>
            <person name="Walker B."/>
            <person name="Young S.K."/>
            <person name="Zeng Q."/>
            <person name="Gargeya S."/>
            <person name="Fitzgerald M."/>
            <person name="Haas B."/>
            <person name="Abouelleil A."/>
            <person name="Alvarado L."/>
            <person name="Arachchi H.M."/>
            <person name="Berlin A.M."/>
            <person name="Chapman S.B."/>
            <person name="Dewar J."/>
            <person name="Goldberg J."/>
            <person name="Griggs A."/>
            <person name="Gujja S."/>
            <person name="Hansen M."/>
            <person name="Howarth C."/>
            <person name="Imamovic A."/>
            <person name="Larimer J."/>
            <person name="McCowan C."/>
            <person name="Murphy C."/>
            <person name="Neiman D."/>
            <person name="Pearson M."/>
            <person name="Priest M."/>
            <person name="Roberts A."/>
            <person name="Saif S."/>
            <person name="Shea T."/>
            <person name="Sisk P."/>
            <person name="Sykes S."/>
            <person name="Wortman J."/>
            <person name="Nusbaum C."/>
            <person name="Birren B."/>
        </authorList>
    </citation>
    <scope>NUCLEOTIDE SEQUENCE [LARGE SCALE GENOMIC DNA]</scope>
    <source>
        <strain evidence="4 6">ATCC 43197</strain>
    </source>
</reference>
<dbReference type="SMART" id="SM00530">
    <property type="entry name" value="HTH_XRE"/>
    <property type="match status" value="1"/>
</dbReference>
<dbReference type="Proteomes" id="UP000014148">
    <property type="component" value="Unassembled WGS sequence"/>
</dbReference>
<dbReference type="InterPro" id="IPR001387">
    <property type="entry name" value="Cro/C1-type_HTH"/>
</dbReference>
<keyword evidence="2" id="KW-0472">Membrane</keyword>
<evidence type="ECO:0000313" key="6">
    <source>
        <dbReference type="Proteomes" id="UP000013783"/>
    </source>
</evidence>
<evidence type="ECO:0000313" key="5">
    <source>
        <dbReference type="EMBL" id="EOT67254.1"/>
    </source>
</evidence>
<evidence type="ECO:0000313" key="4">
    <source>
        <dbReference type="EMBL" id="EOH73496.1"/>
    </source>
</evidence>
<dbReference type="AlphaFoldDB" id="R2QYJ5"/>
<keyword evidence="2" id="KW-1133">Transmembrane helix</keyword>
<feature type="transmembrane region" description="Helical" evidence="2">
    <location>
        <begin position="264"/>
        <end position="284"/>
    </location>
</feature>
<keyword evidence="7" id="KW-1185">Reference proteome</keyword>
<comment type="caution">
    <text evidence="4">The sequence shown here is derived from an EMBL/GenBank/DDBJ whole genome shotgun (WGS) entry which is preliminary data.</text>
</comment>
<evidence type="ECO:0000256" key="2">
    <source>
        <dbReference type="SAM" id="Phobius"/>
    </source>
</evidence>
<dbReference type="GO" id="GO:0003677">
    <property type="term" value="F:DNA binding"/>
    <property type="evidence" value="ECO:0007669"/>
    <property type="project" value="UniProtKB-KW"/>
</dbReference>
<protein>
    <recommendedName>
        <fullName evidence="3">HTH cro/C1-type domain-containing protein</fullName>
    </recommendedName>
</protein>
<dbReference type="EMBL" id="AJAK01000024">
    <property type="protein sequence ID" value="EOH73496.1"/>
    <property type="molecule type" value="Genomic_DNA"/>
</dbReference>
<gene>
    <name evidence="5" type="ORF">I585_02775</name>
    <name evidence="4" type="ORF">UAI_03593</name>
</gene>
<feature type="domain" description="HTH cro/C1-type" evidence="3">
    <location>
        <begin position="13"/>
        <end position="67"/>
    </location>
</feature>
<keyword evidence="1" id="KW-0238">DNA-binding</keyword>
<evidence type="ECO:0000256" key="1">
    <source>
        <dbReference type="ARBA" id="ARBA00023125"/>
    </source>
</evidence>
<dbReference type="STRING" id="71451.RV07_GL003338"/>
<dbReference type="PATRIC" id="fig|1158601.3.peg.3564"/>
<proteinExistence type="predicted"/>
<name>R2QYJ5_9ENTE</name>
<evidence type="ECO:0000313" key="7">
    <source>
        <dbReference type="Proteomes" id="UP000014148"/>
    </source>
</evidence>
<dbReference type="EMBL" id="ASWA01000003">
    <property type="protein sequence ID" value="EOT67254.1"/>
    <property type="molecule type" value="Genomic_DNA"/>
</dbReference>
<dbReference type="PANTHER" id="PTHR46558">
    <property type="entry name" value="TRACRIPTIONAL REGULATORY PROTEIN-RELATED-RELATED"/>
    <property type="match status" value="1"/>
</dbReference>
<dbReference type="InterPro" id="IPR010982">
    <property type="entry name" value="Lambda_DNA-bd_dom_sf"/>
</dbReference>
<dbReference type="SUPFAM" id="SSF47413">
    <property type="entry name" value="lambda repressor-like DNA-binding domains"/>
    <property type="match status" value="1"/>
</dbReference>